<evidence type="ECO:0000313" key="2">
    <source>
        <dbReference type="Proteomes" id="UP001140234"/>
    </source>
</evidence>
<protein>
    <submittedName>
        <fullName evidence="1">Vacuolar protein-sorting-associated protein 27</fullName>
    </submittedName>
</protein>
<name>A0ACC1K651_9FUNG</name>
<dbReference type="EMBL" id="JANBUJ010000146">
    <property type="protein sequence ID" value="KAJ2774027.1"/>
    <property type="molecule type" value="Genomic_DNA"/>
</dbReference>
<organism evidence="1 2">
    <name type="scientific">Coemansia nantahalensis</name>
    <dbReference type="NCBI Taxonomy" id="2789366"/>
    <lineage>
        <taxon>Eukaryota</taxon>
        <taxon>Fungi</taxon>
        <taxon>Fungi incertae sedis</taxon>
        <taxon>Zoopagomycota</taxon>
        <taxon>Kickxellomycotina</taxon>
        <taxon>Kickxellomycetes</taxon>
        <taxon>Kickxellales</taxon>
        <taxon>Kickxellaceae</taxon>
        <taxon>Coemansia</taxon>
    </lineage>
</organism>
<reference evidence="1" key="1">
    <citation type="submission" date="2022-07" db="EMBL/GenBank/DDBJ databases">
        <title>Phylogenomic reconstructions and comparative analyses of Kickxellomycotina fungi.</title>
        <authorList>
            <person name="Reynolds N.K."/>
            <person name="Stajich J.E."/>
            <person name="Barry K."/>
            <person name="Grigoriev I.V."/>
            <person name="Crous P."/>
            <person name="Smith M.E."/>
        </authorList>
    </citation>
    <scope>NUCLEOTIDE SEQUENCE</scope>
    <source>
        <strain evidence="1">CBS 109366</strain>
    </source>
</reference>
<dbReference type="Proteomes" id="UP001140234">
    <property type="component" value="Unassembled WGS sequence"/>
</dbReference>
<proteinExistence type="predicted"/>
<sequence>MVMRFFYGSPIEDDIGCLTAEDVPNHELDMSEALNFADRVRSKEYSAKDVAYALRSRLEYPNPNAQILALSLADICVKNGGGLIQLELSRREFVDAMASLLDSKTGRDYELRQLVLRLIQEWAALFRGNSEMGYVAGAMERMRRSGYSFPKLSAPASSAMIDTASAPEWVDSPVCQRCRMAFTLTNRKHHCRNCGLCFCNDCSSNSTPIPKFAIYDSVRVCHGCYLRLKKIVPDTDDPNSPPPRSDSRPSPSARAVSADDDNDDELKRAIELSLQEAQKRPNYAEYTLKGRAGTTAPPVASTPAPLPAATAPAFAPAVGARAVAHYPTMASEPYPLTSAPADAPLDDEDDPDLRAAIEASLRDLPEAGAVPDYMPAADSSRQALALNRAPVDEPEDDAPLSAFMPAATIEDEDDRGPLSAAESENVQLFEALLMRIRDSGQDIRFDPQIQYLRESIQQLHPRITGAIESVDQKHTEFIKLHDRIVTAIKIYDQLLDKRLRSSTYIGASTAPPPQSLYPAVPAQQAAFVPSALPHYPPAATTAFYHQDRAIPAAYAAPPEQPAPVSPPQQTPPGMPTLAQHPGASTADLHMLPAGAYAVPPPVSHVPSIPVLQPAARQQVGSLAPPALAPSVQAPAPAPQPAPEPVQEPEEALLIEL</sequence>
<accession>A0ACC1K651</accession>
<evidence type="ECO:0000313" key="1">
    <source>
        <dbReference type="EMBL" id="KAJ2774027.1"/>
    </source>
</evidence>
<comment type="caution">
    <text evidence="1">The sequence shown here is derived from an EMBL/GenBank/DDBJ whole genome shotgun (WGS) entry which is preliminary data.</text>
</comment>
<gene>
    <name evidence="1" type="primary">VPS27</name>
    <name evidence="1" type="ORF">IWQ57_001015</name>
</gene>
<keyword evidence="2" id="KW-1185">Reference proteome</keyword>